<organism evidence="2 3">
    <name type="scientific">Antrihabitans stalactiti</name>
    <dbReference type="NCBI Taxonomy" id="2584121"/>
    <lineage>
        <taxon>Bacteria</taxon>
        <taxon>Bacillati</taxon>
        <taxon>Actinomycetota</taxon>
        <taxon>Actinomycetes</taxon>
        <taxon>Mycobacteriales</taxon>
        <taxon>Nocardiaceae</taxon>
        <taxon>Antrihabitans</taxon>
    </lineage>
</organism>
<protein>
    <submittedName>
        <fullName evidence="2">Uncharacterized protein</fullName>
    </submittedName>
</protein>
<reference evidence="2 3" key="2">
    <citation type="submission" date="2020-06" db="EMBL/GenBank/DDBJ databases">
        <title>Antribacter stalactiti gen. nov., sp. nov., a new member of the family Nacardiaceae isolated from a cave.</title>
        <authorList>
            <person name="Kim I.S."/>
        </authorList>
    </citation>
    <scope>NUCLEOTIDE SEQUENCE [LARGE SCALE GENOMIC DNA]</scope>
    <source>
        <strain evidence="2 3">YC2-7</strain>
    </source>
</reference>
<comment type="caution">
    <text evidence="2">The sequence shown here is derived from an EMBL/GenBank/DDBJ whole genome shotgun (WGS) entry which is preliminary data.</text>
</comment>
<dbReference type="AlphaFoldDB" id="A0A848KLC9"/>
<evidence type="ECO:0000313" key="3">
    <source>
        <dbReference type="Proteomes" id="UP000535543"/>
    </source>
</evidence>
<gene>
    <name evidence="2" type="ORF">FGL95_26735</name>
</gene>
<keyword evidence="3" id="KW-1185">Reference proteome</keyword>
<feature type="region of interest" description="Disordered" evidence="1">
    <location>
        <begin position="1"/>
        <end position="37"/>
    </location>
</feature>
<dbReference type="RefSeq" id="WP_169593190.1">
    <property type="nucleotide sequence ID" value="NZ_VCQU01000012.1"/>
</dbReference>
<name>A0A848KLC9_9NOCA</name>
<evidence type="ECO:0000313" key="2">
    <source>
        <dbReference type="EMBL" id="NMN98636.1"/>
    </source>
</evidence>
<proteinExistence type="predicted"/>
<accession>A0A848KLC9</accession>
<evidence type="ECO:0000256" key="1">
    <source>
        <dbReference type="SAM" id="MobiDB-lite"/>
    </source>
</evidence>
<dbReference type="Proteomes" id="UP000535543">
    <property type="component" value="Unassembled WGS sequence"/>
</dbReference>
<reference evidence="2 3" key="1">
    <citation type="submission" date="2019-05" db="EMBL/GenBank/DDBJ databases">
        <authorList>
            <person name="Lee S.D."/>
        </authorList>
    </citation>
    <scope>NUCLEOTIDE SEQUENCE [LARGE SCALE GENOMIC DNA]</scope>
    <source>
        <strain evidence="2 3">YC2-7</strain>
    </source>
</reference>
<sequence length="235" mass="25055">MLTERRLWRTKPRAGATVAKGTNDVHESRKRKAHRPATSVVSGFPALAAHDLLREIAPILAERGIDVDESAPTSQRPVSRAAPRHNENIVLLRGSAREQAAAVLRSMVDAVANADTTLAADDLAGLAAYSLDDRTPSTYSCIAIALALLDQWLDSADLPTRAVIPATLTLCAQATTDIVALAGRGRALRSRDSLISRHGSRGVLWACALALEATIRELSHISSAAIDTSARTMIN</sequence>
<dbReference type="EMBL" id="VCQU01000012">
    <property type="protein sequence ID" value="NMN98636.1"/>
    <property type="molecule type" value="Genomic_DNA"/>
</dbReference>